<dbReference type="Pfam" id="PF01872">
    <property type="entry name" value="RibD_C"/>
    <property type="match status" value="1"/>
</dbReference>
<dbReference type="GO" id="GO:0008703">
    <property type="term" value="F:5-amino-6-(5-phosphoribosylamino)uracil reductase activity"/>
    <property type="evidence" value="ECO:0007669"/>
    <property type="project" value="InterPro"/>
</dbReference>
<dbReference type="InterPro" id="IPR024072">
    <property type="entry name" value="DHFR-like_dom_sf"/>
</dbReference>
<dbReference type="PANTHER" id="PTHR38011">
    <property type="entry name" value="DIHYDROFOLATE REDUCTASE FAMILY PROTEIN (AFU_ORTHOLOGUE AFUA_8G06820)"/>
    <property type="match status" value="1"/>
</dbReference>
<sequence length="194" mass="21268">MTATYTFDVFCSLDGYGSYNSSGDWGGYWGKQGPEFLDRRLALYGEEQRMVLGANTFRQFVQVLGPSTEESEVSDPVNTRMRNLPTTVVSTTLEGPLNWPNATLVSGDAVDVVARLKEESEVPLRSHGSLSMNRALMAGGLVDRIQVTIFPVITGQTGVDPIFAGAADFDLELIESRTLDGNIQELTYRPTLHV</sequence>
<dbReference type="InterPro" id="IPR002734">
    <property type="entry name" value="RibDG_C"/>
</dbReference>
<dbReference type="GO" id="GO:0009231">
    <property type="term" value="P:riboflavin biosynthetic process"/>
    <property type="evidence" value="ECO:0007669"/>
    <property type="project" value="InterPro"/>
</dbReference>
<dbReference type="InterPro" id="IPR050765">
    <property type="entry name" value="Riboflavin_Biosynth_HTPR"/>
</dbReference>
<dbReference type="Proteomes" id="UP000249304">
    <property type="component" value="Unassembled WGS sequence"/>
</dbReference>
<dbReference type="OrthoDB" id="7342392at2"/>
<gene>
    <name evidence="2" type="ORF">C1J01_19575</name>
</gene>
<keyword evidence="3" id="KW-1185">Reference proteome</keyword>
<evidence type="ECO:0000313" key="2">
    <source>
        <dbReference type="EMBL" id="PZG16899.1"/>
    </source>
</evidence>
<evidence type="ECO:0000259" key="1">
    <source>
        <dbReference type="Pfam" id="PF01872"/>
    </source>
</evidence>
<accession>A0A2W2EJ21</accession>
<feature type="domain" description="Bacterial bifunctional deaminase-reductase C-terminal" evidence="1">
    <location>
        <begin position="6"/>
        <end position="182"/>
    </location>
</feature>
<reference evidence="2 3" key="1">
    <citation type="submission" date="2018-01" db="EMBL/GenBank/DDBJ databases">
        <title>Draft genome sequence of Nonomuraea sp. KC333.</title>
        <authorList>
            <person name="Sahin N."/>
            <person name="Saygin H."/>
            <person name="Ay H."/>
        </authorList>
    </citation>
    <scope>NUCLEOTIDE SEQUENCE [LARGE SCALE GENOMIC DNA]</scope>
    <source>
        <strain evidence="2 3">KC333</strain>
    </source>
</reference>
<dbReference type="EMBL" id="POUD01000076">
    <property type="protein sequence ID" value="PZG16899.1"/>
    <property type="molecule type" value="Genomic_DNA"/>
</dbReference>
<dbReference type="SUPFAM" id="SSF53597">
    <property type="entry name" value="Dihydrofolate reductase-like"/>
    <property type="match status" value="1"/>
</dbReference>
<protein>
    <submittedName>
        <fullName evidence="2">Deaminase</fullName>
    </submittedName>
</protein>
<dbReference type="Gene3D" id="3.40.430.10">
    <property type="entry name" value="Dihydrofolate Reductase, subunit A"/>
    <property type="match status" value="1"/>
</dbReference>
<proteinExistence type="predicted"/>
<comment type="caution">
    <text evidence="2">The sequence shown here is derived from an EMBL/GenBank/DDBJ whole genome shotgun (WGS) entry which is preliminary data.</text>
</comment>
<dbReference type="PANTHER" id="PTHR38011:SF2">
    <property type="entry name" value="BIFUNCTIONAL DEAMINASE-REDUCTASE DOMAIN PROTEIN"/>
    <property type="match status" value="1"/>
</dbReference>
<dbReference type="AlphaFoldDB" id="A0A2W2EJ21"/>
<dbReference type="RefSeq" id="WP_111180431.1">
    <property type="nucleotide sequence ID" value="NZ_POUD01000076.1"/>
</dbReference>
<organism evidence="2 3">
    <name type="scientific">Nonomuraea aridisoli</name>
    <dbReference type="NCBI Taxonomy" id="2070368"/>
    <lineage>
        <taxon>Bacteria</taxon>
        <taxon>Bacillati</taxon>
        <taxon>Actinomycetota</taxon>
        <taxon>Actinomycetes</taxon>
        <taxon>Streptosporangiales</taxon>
        <taxon>Streptosporangiaceae</taxon>
        <taxon>Nonomuraea</taxon>
    </lineage>
</organism>
<name>A0A2W2EJ21_9ACTN</name>
<evidence type="ECO:0000313" key="3">
    <source>
        <dbReference type="Proteomes" id="UP000249304"/>
    </source>
</evidence>